<dbReference type="Proteomes" id="UP000830671">
    <property type="component" value="Chromosome 1"/>
</dbReference>
<keyword evidence="2" id="KW-1185">Reference proteome</keyword>
<sequence>MSGRHGTVSVQHFREGSTAHGAFSVHRSATMEEVSCKHSDKKQLSTDDLLNVTERTRWHIYVRQLLKGPDQILFRESALVKKTFYGYFDQLGSWLDTMITSTGKEINLPVITDLSGKQSSAYLMEGSIWKFVFFGTSVEIKLCVTLRAHGELGETRHFRLPTAGSRSGSSHTAVNCRPLHVLSIFEAKKGDADVTNVVGACPAVVWLSGEWVAIEVMEAKALINLWYFPGQRVVYLSAFFPKYVFDLFAYYGCSSYLTTPPVE</sequence>
<gene>
    <name evidence="1" type="ORF">CLUP02_00726</name>
</gene>
<dbReference type="AlphaFoldDB" id="A0A9Q8W8H3"/>
<proteinExistence type="predicted"/>
<evidence type="ECO:0000313" key="1">
    <source>
        <dbReference type="EMBL" id="UQC74079.1"/>
    </source>
</evidence>
<accession>A0A9Q8W8H3</accession>
<evidence type="ECO:0000313" key="2">
    <source>
        <dbReference type="Proteomes" id="UP000830671"/>
    </source>
</evidence>
<dbReference type="KEGG" id="clup:CLUP02_00726"/>
<reference evidence="1" key="1">
    <citation type="journal article" date="2021" name="Mol. Plant Microbe Interact.">
        <title>Complete Genome Sequence of the Plant-Pathogenic Fungus Colletotrichum lupini.</title>
        <authorList>
            <person name="Baroncelli R."/>
            <person name="Pensec F."/>
            <person name="Da Lio D."/>
            <person name="Boufleur T."/>
            <person name="Vicente I."/>
            <person name="Sarrocco S."/>
            <person name="Picot A."/>
            <person name="Baraldi E."/>
            <person name="Sukno S."/>
            <person name="Thon M."/>
            <person name="Le Floch G."/>
        </authorList>
    </citation>
    <scope>NUCLEOTIDE SEQUENCE</scope>
    <source>
        <strain evidence="1">IMI 504893</strain>
    </source>
</reference>
<organism evidence="1 2">
    <name type="scientific">Colletotrichum lupini</name>
    <dbReference type="NCBI Taxonomy" id="145971"/>
    <lineage>
        <taxon>Eukaryota</taxon>
        <taxon>Fungi</taxon>
        <taxon>Dikarya</taxon>
        <taxon>Ascomycota</taxon>
        <taxon>Pezizomycotina</taxon>
        <taxon>Sordariomycetes</taxon>
        <taxon>Hypocreomycetidae</taxon>
        <taxon>Glomerellales</taxon>
        <taxon>Glomerellaceae</taxon>
        <taxon>Colletotrichum</taxon>
        <taxon>Colletotrichum acutatum species complex</taxon>
    </lineage>
</organism>
<dbReference type="EMBL" id="CP019471">
    <property type="protein sequence ID" value="UQC74079.1"/>
    <property type="molecule type" value="Genomic_DNA"/>
</dbReference>
<name>A0A9Q8W8H3_9PEZI</name>
<protein>
    <submittedName>
        <fullName evidence="1">Uncharacterized protein</fullName>
    </submittedName>
</protein>
<dbReference type="RefSeq" id="XP_049135730.1">
    <property type="nucleotide sequence ID" value="XM_049279773.1"/>
</dbReference>
<dbReference type="GeneID" id="73334783"/>